<feature type="binding site" evidence="11">
    <location>
        <position position="428"/>
    </location>
    <ligand>
        <name>[4Fe-4S] cluster</name>
        <dbReference type="ChEBI" id="CHEBI:49883"/>
    </ligand>
</feature>
<name>A0A4P9Z2M8_9FUNG</name>
<evidence type="ECO:0000256" key="5">
    <source>
        <dbReference type="ARBA" id="ARBA00022705"/>
    </source>
</evidence>
<feature type="binding site" evidence="11">
    <location>
        <position position="388"/>
    </location>
    <ligand>
        <name>[4Fe-4S] cluster</name>
        <dbReference type="ChEBI" id="CHEBI:49883"/>
    </ligand>
</feature>
<dbReference type="GO" id="GO:0006269">
    <property type="term" value="P:DNA replication, synthesis of primer"/>
    <property type="evidence" value="ECO:0007669"/>
    <property type="project" value="UniProtKB-KW"/>
</dbReference>
<dbReference type="CDD" id="cd07322">
    <property type="entry name" value="PriL_PriS_Eukaryotic"/>
    <property type="match status" value="1"/>
</dbReference>
<dbReference type="GO" id="GO:0051539">
    <property type="term" value="F:4 iron, 4 sulfur cluster binding"/>
    <property type="evidence" value="ECO:0007669"/>
    <property type="project" value="UniProtKB-UniRule"/>
</dbReference>
<dbReference type="GO" id="GO:0005658">
    <property type="term" value="C:alpha DNA polymerase:primase complex"/>
    <property type="evidence" value="ECO:0007669"/>
    <property type="project" value="TreeGrafter"/>
</dbReference>
<dbReference type="InterPro" id="IPR007238">
    <property type="entry name" value="DNA_primase_lsu_euk/arc"/>
</dbReference>
<dbReference type="Gene3D" id="1.20.930.80">
    <property type="match status" value="1"/>
</dbReference>
<organism evidence="13 14">
    <name type="scientific">Syncephalis pseudoplumigaleata</name>
    <dbReference type="NCBI Taxonomy" id="1712513"/>
    <lineage>
        <taxon>Eukaryota</taxon>
        <taxon>Fungi</taxon>
        <taxon>Fungi incertae sedis</taxon>
        <taxon>Zoopagomycota</taxon>
        <taxon>Zoopagomycotina</taxon>
        <taxon>Zoopagomycetes</taxon>
        <taxon>Zoopagales</taxon>
        <taxon>Piptocephalidaceae</taxon>
        <taxon>Syncephalis</taxon>
    </lineage>
</organism>
<evidence type="ECO:0000313" key="13">
    <source>
        <dbReference type="EMBL" id="RKP26041.1"/>
    </source>
</evidence>
<evidence type="ECO:0000256" key="10">
    <source>
        <dbReference type="PIRNR" id="PIRNR009449"/>
    </source>
</evidence>
<keyword evidence="9 10" id="KW-0238">DNA-binding</keyword>
<keyword evidence="4 10" id="KW-0639">Primosome</keyword>
<dbReference type="OrthoDB" id="421393at2759"/>
<evidence type="ECO:0000256" key="4">
    <source>
        <dbReference type="ARBA" id="ARBA00022515"/>
    </source>
</evidence>
<evidence type="ECO:0000256" key="2">
    <source>
        <dbReference type="ARBA" id="ARBA00019038"/>
    </source>
</evidence>
<dbReference type="FunFam" id="1.20.930.80:FF:000001">
    <property type="entry name" value="DNA primase large subunit"/>
    <property type="match status" value="1"/>
</dbReference>
<dbReference type="Pfam" id="PF04104">
    <property type="entry name" value="DNA_primase_lrg"/>
    <property type="match status" value="1"/>
</dbReference>
<dbReference type="InterPro" id="IPR016558">
    <property type="entry name" value="DNA_primase_lsu_euk"/>
</dbReference>
<feature type="binding site" evidence="11">
    <location>
        <position position="293"/>
    </location>
    <ligand>
        <name>[4Fe-4S] cluster</name>
        <dbReference type="ChEBI" id="CHEBI:49883"/>
    </ligand>
</feature>
<evidence type="ECO:0000256" key="7">
    <source>
        <dbReference type="ARBA" id="ARBA00023004"/>
    </source>
</evidence>
<keyword evidence="5 10" id="KW-0235">DNA replication</keyword>
<keyword evidence="7 10" id="KW-0408">Iron</keyword>
<dbReference type="GO" id="GO:0006270">
    <property type="term" value="P:DNA replication initiation"/>
    <property type="evidence" value="ECO:0007669"/>
    <property type="project" value="TreeGrafter"/>
</dbReference>
<keyword evidence="14" id="KW-1185">Reference proteome</keyword>
<dbReference type="Pfam" id="PF26466">
    <property type="entry name" value="DNA_primase_lrg_N"/>
    <property type="match status" value="1"/>
</dbReference>
<evidence type="ECO:0000256" key="8">
    <source>
        <dbReference type="ARBA" id="ARBA00023014"/>
    </source>
</evidence>
<dbReference type="AlphaFoldDB" id="A0A4P9Z2M8"/>
<dbReference type="InterPro" id="IPR058560">
    <property type="entry name" value="DNA_primase_C"/>
</dbReference>
<feature type="domain" description="DNA primase large subunit C-terminal" evidence="12">
    <location>
        <begin position="288"/>
        <end position="463"/>
    </location>
</feature>
<feature type="binding site" evidence="11">
    <location>
        <position position="371"/>
    </location>
    <ligand>
        <name>[4Fe-4S] cluster</name>
        <dbReference type="ChEBI" id="CHEBI:49883"/>
    </ligand>
</feature>
<evidence type="ECO:0000259" key="12">
    <source>
        <dbReference type="Pfam" id="PF04104"/>
    </source>
</evidence>
<evidence type="ECO:0000256" key="6">
    <source>
        <dbReference type="ARBA" id="ARBA00022723"/>
    </source>
</evidence>
<dbReference type="PANTHER" id="PTHR10537">
    <property type="entry name" value="DNA PRIMASE LARGE SUBUNIT"/>
    <property type="match status" value="1"/>
</dbReference>
<keyword evidence="3 10" id="KW-0004">4Fe-4S</keyword>
<keyword evidence="6 10" id="KW-0479">Metal-binding</keyword>
<protein>
    <recommendedName>
        <fullName evidence="2 10">DNA primase large subunit</fullName>
    </recommendedName>
</protein>
<accession>A0A4P9Z2M8</accession>
<proteinExistence type="inferred from homology"/>
<dbReference type="PANTHER" id="PTHR10537:SF3">
    <property type="entry name" value="DNA PRIMASE LARGE SUBUNIT"/>
    <property type="match status" value="1"/>
</dbReference>
<evidence type="ECO:0000256" key="1">
    <source>
        <dbReference type="ARBA" id="ARBA00010564"/>
    </source>
</evidence>
<comment type="function">
    <text evidence="10">DNA primase is the polymerase that synthesizes small RNA primers for the Okazaki fragments made during discontinuous DNA replication.</text>
</comment>
<evidence type="ECO:0000256" key="3">
    <source>
        <dbReference type="ARBA" id="ARBA00022485"/>
    </source>
</evidence>
<dbReference type="Proteomes" id="UP000278143">
    <property type="component" value="Unassembled WGS sequence"/>
</dbReference>
<gene>
    <name evidence="13" type="ORF">SYNPS1DRAFT_14767</name>
</gene>
<dbReference type="PIRSF" id="PIRSF009449">
    <property type="entry name" value="DNA_primase_large_subunit"/>
    <property type="match status" value="1"/>
</dbReference>
<reference evidence="14" key="1">
    <citation type="journal article" date="2018" name="Nat. Microbiol.">
        <title>Leveraging single-cell genomics to expand the fungal tree of life.</title>
        <authorList>
            <person name="Ahrendt S.R."/>
            <person name="Quandt C.A."/>
            <person name="Ciobanu D."/>
            <person name="Clum A."/>
            <person name="Salamov A."/>
            <person name="Andreopoulos B."/>
            <person name="Cheng J.F."/>
            <person name="Woyke T."/>
            <person name="Pelin A."/>
            <person name="Henrissat B."/>
            <person name="Reynolds N.K."/>
            <person name="Benny G.L."/>
            <person name="Smith M.E."/>
            <person name="James T.Y."/>
            <person name="Grigoriev I.V."/>
        </authorList>
    </citation>
    <scope>NUCLEOTIDE SEQUENCE [LARGE SCALE GENOMIC DNA]</scope>
    <source>
        <strain evidence="14">Benny S71-1</strain>
    </source>
</reference>
<evidence type="ECO:0000256" key="9">
    <source>
        <dbReference type="ARBA" id="ARBA00023125"/>
    </source>
</evidence>
<comment type="cofactor">
    <cofactor evidence="10">
        <name>[4Fe-4S] cluster</name>
        <dbReference type="ChEBI" id="CHEBI:49883"/>
    </cofactor>
    <text evidence="10">Binds 1 [4Fe-4S] cluster.</text>
</comment>
<evidence type="ECO:0000313" key="14">
    <source>
        <dbReference type="Proteomes" id="UP000278143"/>
    </source>
</evidence>
<keyword evidence="8 10" id="KW-0411">Iron-sulfur</keyword>
<dbReference type="GO" id="GO:0003677">
    <property type="term" value="F:DNA binding"/>
    <property type="evidence" value="ECO:0007669"/>
    <property type="project" value="UniProtKB-UniRule"/>
</dbReference>
<dbReference type="GO" id="GO:0046872">
    <property type="term" value="F:metal ion binding"/>
    <property type="evidence" value="ECO:0007669"/>
    <property type="project" value="UniProtKB-UniRule"/>
</dbReference>
<comment type="similarity">
    <text evidence="1 10">Belongs to the eukaryotic-type primase large subunit family.</text>
</comment>
<evidence type="ECO:0000256" key="11">
    <source>
        <dbReference type="PIRSR" id="PIRSR009449-1"/>
    </source>
</evidence>
<dbReference type="EMBL" id="KZ989532">
    <property type="protein sequence ID" value="RKP26041.1"/>
    <property type="molecule type" value="Genomic_DNA"/>
</dbReference>
<sequence length="500" mass="57056">MFVNKGGKQRTSRAGWSGEGEVAIDPDYPTRLNFYQKAPLLEISIEEFEQFALDRLQVLKAIEAAQLRGRDEAEIFKQVEAVCRERMCLSASAGSMAIRHDERRKDHISHFILRLAYCRTEDLRSWFLRYECALFRHRLMAVDAAEKQRFIASLNLGHKQLSKKEKDLMRTELMASCAHIPNFNFENESFLEVNFEDALDLVQHRRVYLRNGYAYVPAMEQMALVIGEFKRRLAASLEMYAKALPRMDEDERLMPVLLNISRQNTGKEYTTDAVAGKVTADDVEPLSALFPLCMSHLHNGLRSEGHMKHGGRMQFGLFLKGIGLPLDEAIVYWRRAFHKSTDDEFQKKYVYNIRHNYGMEGKRADYTPYSCARIITSNQPGAGDHHGCPFRHFSPDNLRRELLVSGVDEADVQEMLQLVTGGHYQVACTRLFEVTQLARARQQGKAAANVASAETITHPNHYFEQAFNLMSPGKQQNGMEIESGANASQHAIGKRWRGSN</sequence>